<protein>
    <submittedName>
        <fullName evidence="1">Uncharacterized protein</fullName>
    </submittedName>
</protein>
<keyword evidence="2" id="KW-1185">Reference proteome</keyword>
<organism evidence="1 2">
    <name type="scientific">Pluteus cervinus</name>
    <dbReference type="NCBI Taxonomy" id="181527"/>
    <lineage>
        <taxon>Eukaryota</taxon>
        <taxon>Fungi</taxon>
        <taxon>Dikarya</taxon>
        <taxon>Basidiomycota</taxon>
        <taxon>Agaricomycotina</taxon>
        <taxon>Agaricomycetes</taxon>
        <taxon>Agaricomycetidae</taxon>
        <taxon>Agaricales</taxon>
        <taxon>Pluteineae</taxon>
        <taxon>Pluteaceae</taxon>
        <taxon>Pluteus</taxon>
    </lineage>
</organism>
<dbReference type="EMBL" id="ML208337">
    <property type="protein sequence ID" value="TFK69123.1"/>
    <property type="molecule type" value="Genomic_DNA"/>
</dbReference>
<dbReference type="Proteomes" id="UP000308600">
    <property type="component" value="Unassembled WGS sequence"/>
</dbReference>
<accession>A0ACD3AT42</accession>
<evidence type="ECO:0000313" key="2">
    <source>
        <dbReference type="Proteomes" id="UP000308600"/>
    </source>
</evidence>
<sequence length="249" mass="27826">MFRRKLDFLISPSSIYRRHLLSHSPLRCKSTSSINALQAAFKDPTSPFYLAPGTVGPDSPDAPPSNASQVASLHNTAQSSITYEETLDAARATMTKSGFDPASFWEQKIVWGDQDSFQHVNNAQYVRFFESARIKWMLALGNKIGGSERAEAMMRGQGVSLILKSIQVRFRRPVTYPDTLLVGYKTIPRSPTDLDPSTFRVKAAAYSLKLQGFAAQAEDELVWYDYSALKKCDPGEDITSLIYTRANRQ</sequence>
<proteinExistence type="predicted"/>
<gene>
    <name evidence="1" type="ORF">BDN72DRAFT_820459</name>
</gene>
<evidence type="ECO:0000313" key="1">
    <source>
        <dbReference type="EMBL" id="TFK69123.1"/>
    </source>
</evidence>
<name>A0ACD3AT42_9AGAR</name>
<reference evidence="1 2" key="1">
    <citation type="journal article" date="2019" name="Nat. Ecol. Evol.">
        <title>Megaphylogeny resolves global patterns of mushroom evolution.</title>
        <authorList>
            <person name="Varga T."/>
            <person name="Krizsan K."/>
            <person name="Foldi C."/>
            <person name="Dima B."/>
            <person name="Sanchez-Garcia M."/>
            <person name="Sanchez-Ramirez S."/>
            <person name="Szollosi G.J."/>
            <person name="Szarkandi J.G."/>
            <person name="Papp V."/>
            <person name="Albert L."/>
            <person name="Andreopoulos W."/>
            <person name="Angelini C."/>
            <person name="Antonin V."/>
            <person name="Barry K.W."/>
            <person name="Bougher N.L."/>
            <person name="Buchanan P."/>
            <person name="Buyck B."/>
            <person name="Bense V."/>
            <person name="Catcheside P."/>
            <person name="Chovatia M."/>
            <person name="Cooper J."/>
            <person name="Damon W."/>
            <person name="Desjardin D."/>
            <person name="Finy P."/>
            <person name="Geml J."/>
            <person name="Haridas S."/>
            <person name="Hughes K."/>
            <person name="Justo A."/>
            <person name="Karasinski D."/>
            <person name="Kautmanova I."/>
            <person name="Kiss B."/>
            <person name="Kocsube S."/>
            <person name="Kotiranta H."/>
            <person name="LaButti K.M."/>
            <person name="Lechner B.E."/>
            <person name="Liimatainen K."/>
            <person name="Lipzen A."/>
            <person name="Lukacs Z."/>
            <person name="Mihaltcheva S."/>
            <person name="Morgado L.N."/>
            <person name="Niskanen T."/>
            <person name="Noordeloos M.E."/>
            <person name="Ohm R.A."/>
            <person name="Ortiz-Santana B."/>
            <person name="Ovrebo C."/>
            <person name="Racz N."/>
            <person name="Riley R."/>
            <person name="Savchenko A."/>
            <person name="Shiryaev A."/>
            <person name="Soop K."/>
            <person name="Spirin V."/>
            <person name="Szebenyi C."/>
            <person name="Tomsovsky M."/>
            <person name="Tulloss R.E."/>
            <person name="Uehling J."/>
            <person name="Grigoriev I.V."/>
            <person name="Vagvolgyi C."/>
            <person name="Papp T."/>
            <person name="Martin F.M."/>
            <person name="Miettinen O."/>
            <person name="Hibbett D.S."/>
            <person name="Nagy L.G."/>
        </authorList>
    </citation>
    <scope>NUCLEOTIDE SEQUENCE [LARGE SCALE GENOMIC DNA]</scope>
    <source>
        <strain evidence="1 2">NL-1719</strain>
    </source>
</reference>